<keyword evidence="3 5" id="KW-1133">Transmembrane helix</keyword>
<evidence type="ECO:0000256" key="2">
    <source>
        <dbReference type="ARBA" id="ARBA00022692"/>
    </source>
</evidence>
<proteinExistence type="predicted"/>
<feature type="transmembrane region" description="Helical" evidence="5">
    <location>
        <begin position="219"/>
        <end position="235"/>
    </location>
</feature>
<accession>A0AAV8UL60</accession>
<evidence type="ECO:0000313" key="7">
    <source>
        <dbReference type="EMBL" id="KAJ8901977.1"/>
    </source>
</evidence>
<dbReference type="Pfam" id="PF03151">
    <property type="entry name" value="TPT"/>
    <property type="match status" value="1"/>
</dbReference>
<dbReference type="EMBL" id="JAMWBK010000010">
    <property type="protein sequence ID" value="KAJ8901977.1"/>
    <property type="molecule type" value="Genomic_DNA"/>
</dbReference>
<gene>
    <name evidence="7" type="ORF">NDN08_004178</name>
</gene>
<evidence type="ECO:0000256" key="5">
    <source>
        <dbReference type="SAM" id="Phobius"/>
    </source>
</evidence>
<dbReference type="InterPro" id="IPR004853">
    <property type="entry name" value="Sugar_P_trans_dom"/>
</dbReference>
<feature type="transmembrane region" description="Helical" evidence="5">
    <location>
        <begin position="273"/>
        <end position="294"/>
    </location>
</feature>
<feature type="domain" description="Sugar phosphate transporter" evidence="6">
    <location>
        <begin position="12"/>
        <end position="291"/>
    </location>
</feature>
<dbReference type="GO" id="GO:0016020">
    <property type="term" value="C:membrane"/>
    <property type="evidence" value="ECO:0007669"/>
    <property type="project" value="UniProtKB-SubCell"/>
</dbReference>
<dbReference type="AlphaFoldDB" id="A0AAV8UL60"/>
<feature type="transmembrane region" description="Helical" evidence="5">
    <location>
        <begin position="6"/>
        <end position="23"/>
    </location>
</feature>
<evidence type="ECO:0000256" key="1">
    <source>
        <dbReference type="ARBA" id="ARBA00004141"/>
    </source>
</evidence>
<comment type="subcellular location">
    <subcellularLocation>
        <location evidence="1">Membrane</location>
        <topology evidence="1">Multi-pass membrane protein</topology>
    </subcellularLocation>
</comment>
<evidence type="ECO:0000313" key="8">
    <source>
        <dbReference type="Proteomes" id="UP001157974"/>
    </source>
</evidence>
<feature type="transmembrane region" description="Helical" evidence="5">
    <location>
        <begin position="179"/>
        <end position="199"/>
    </location>
</feature>
<dbReference type="Proteomes" id="UP001157974">
    <property type="component" value="Unassembled WGS sequence"/>
</dbReference>
<dbReference type="InterPro" id="IPR037185">
    <property type="entry name" value="EmrE-like"/>
</dbReference>
<protein>
    <recommendedName>
        <fullName evidence="6">Sugar phosphate transporter domain-containing protein</fullName>
    </recommendedName>
</protein>
<dbReference type="PANTHER" id="PTHR11132">
    <property type="entry name" value="SOLUTE CARRIER FAMILY 35"/>
    <property type="match status" value="1"/>
</dbReference>
<evidence type="ECO:0000256" key="4">
    <source>
        <dbReference type="ARBA" id="ARBA00023136"/>
    </source>
</evidence>
<evidence type="ECO:0000259" key="6">
    <source>
        <dbReference type="Pfam" id="PF03151"/>
    </source>
</evidence>
<feature type="transmembrane region" description="Helical" evidence="5">
    <location>
        <begin position="35"/>
        <end position="55"/>
    </location>
</feature>
<dbReference type="InterPro" id="IPR050186">
    <property type="entry name" value="TPT_transporter"/>
</dbReference>
<keyword evidence="8" id="KW-1185">Reference proteome</keyword>
<dbReference type="SUPFAM" id="SSF103481">
    <property type="entry name" value="Multidrug resistance efflux transporter EmrE"/>
    <property type="match status" value="1"/>
</dbReference>
<reference evidence="7 8" key="1">
    <citation type="journal article" date="2023" name="Nat. Commun.">
        <title>Origin of minicircular mitochondrial genomes in red algae.</title>
        <authorList>
            <person name="Lee Y."/>
            <person name="Cho C.H."/>
            <person name="Lee Y.M."/>
            <person name="Park S.I."/>
            <person name="Yang J.H."/>
            <person name="West J.A."/>
            <person name="Bhattacharya D."/>
            <person name="Yoon H.S."/>
        </authorList>
    </citation>
    <scope>NUCLEOTIDE SEQUENCE [LARGE SCALE GENOMIC DNA]</scope>
    <source>
        <strain evidence="7 8">CCMP1338</strain>
        <tissue evidence="7">Whole cell</tissue>
    </source>
</reference>
<feature type="transmembrane region" description="Helical" evidence="5">
    <location>
        <begin position="149"/>
        <end position="167"/>
    </location>
</feature>
<sequence>MEKLRSVIGGFYYLSSSILISTLNKSLMSSYGFHFPTLILTFQNLMTILIFSVLIPCGLVRKPSNPPWRPLAGLTFSYFMNMTASMSAMNLTSLLMFSTLRRTSSLWVLVFECWLLGKAFNAQVLLSVVVVVTGALVAGSKDFLFDLRGYMLAILANISTSMYVVLIKKSHQDSTIDSLQLLALTSLLSIVPLALLSYLCGEMTDGIAYILEGNGSKPFFGTLLASSLMGFVLNHSTYDNTSRNSPLTHTITAQMKDVVLMVISFTVFDSGFISTGTGIGSCISAFGSLLYALVKYRERLAFKDAKETAKHA</sequence>
<keyword evidence="2 5" id="KW-0812">Transmembrane</keyword>
<keyword evidence="4 5" id="KW-0472">Membrane</keyword>
<organism evidence="7 8">
    <name type="scientific">Rhodosorus marinus</name>
    <dbReference type="NCBI Taxonomy" id="101924"/>
    <lineage>
        <taxon>Eukaryota</taxon>
        <taxon>Rhodophyta</taxon>
        <taxon>Stylonematophyceae</taxon>
        <taxon>Stylonematales</taxon>
        <taxon>Stylonemataceae</taxon>
        <taxon>Rhodosorus</taxon>
    </lineage>
</organism>
<feature type="transmembrane region" description="Helical" evidence="5">
    <location>
        <begin position="109"/>
        <end position="137"/>
    </location>
</feature>
<evidence type="ECO:0000256" key="3">
    <source>
        <dbReference type="ARBA" id="ARBA00022989"/>
    </source>
</evidence>
<comment type="caution">
    <text evidence="7">The sequence shown here is derived from an EMBL/GenBank/DDBJ whole genome shotgun (WGS) entry which is preliminary data.</text>
</comment>
<feature type="transmembrane region" description="Helical" evidence="5">
    <location>
        <begin position="75"/>
        <end position="97"/>
    </location>
</feature>
<name>A0AAV8UL60_9RHOD</name>